<feature type="compositionally biased region" description="Basic residues" evidence="7">
    <location>
        <begin position="1439"/>
        <end position="1448"/>
    </location>
</feature>
<keyword evidence="10" id="KW-1185">Reference proteome</keyword>
<evidence type="ECO:0000256" key="5">
    <source>
        <dbReference type="ARBA" id="ARBA00023212"/>
    </source>
</evidence>
<dbReference type="PANTHER" id="PTHR13738:SF1">
    <property type="entry name" value="TROPONIN I"/>
    <property type="match status" value="1"/>
</dbReference>
<dbReference type="InterPro" id="IPR050875">
    <property type="entry name" value="Troponin_I"/>
</dbReference>
<dbReference type="Proteomes" id="UP001165190">
    <property type="component" value="Unassembled WGS sequence"/>
</dbReference>
<feature type="region of interest" description="Disordered" evidence="7">
    <location>
        <begin position="1436"/>
        <end position="1501"/>
    </location>
</feature>
<dbReference type="Pfam" id="PF03941">
    <property type="entry name" value="INCENP_ARK-bind"/>
    <property type="match status" value="1"/>
</dbReference>
<dbReference type="GO" id="GO:0005634">
    <property type="term" value="C:nucleus"/>
    <property type="evidence" value="ECO:0007669"/>
    <property type="project" value="UniProtKB-SubCell"/>
</dbReference>
<dbReference type="OrthoDB" id="681218at2759"/>
<evidence type="ECO:0000256" key="4">
    <source>
        <dbReference type="ARBA" id="ARBA00022490"/>
    </source>
</evidence>
<sequence>MSTVEKALFQIFERKNRIIDNVKQQILLFDRQLASKCLIDGFVPPPWLLSSSPSDLNKEDLISGLLLPQSQPSIPYYSLYQQPVVTTDNVHLPPVLCSRVDASNEGLDKFLYGKSDELDPSVTSPPQDCRDGKVSDICPDPCLSLARIQRSKSRQRALENRNSAKKLCKNSESCDENCVACNSQNKVSKIASLQSGPVDMMELIRSGDNVVNYEVEKEERAKSRSKRRSEIFYSGRVTRSRSFVQPSKSNSGPSGAGNTSHVAKQDEVAPSESICKLVEQRVVTHELSESKFVEPVDNTESCVLKNKERGQCWSQGRGEDICPSSITKSRTVHPPISASSPPSAGKSFCVAKQDGIFLAESINKSGLQPDAADELLQPVKPVDNAGTCVAAKEERDQYQSNEMGGNIYSGRVTRSRSSFQSPKSVNGLSCAGKTSEVEKSDDNMLLESISGSKEQPSVVDKLLASVTPTAISDETHVSRKSKDHQNKEKESNVYQGRLTRSRSSSQHHKFVNENLKLDSCPDRSINDGIFKSMQLSCHVNDLNELIKPFDITHEGYELKAKSDNQTMENAVVDQNNDGSTRSRANSSAKLFKLDSSNTLENKVTQPRSAASNQFQCAKSSERPEAVGHMEVSGTQVDSLSCIDGSDLAELDQCDAFVADTDADSVELVEASASSASNLDGGNNPYFIKSLNRYEKVELEATGKSPQSSSAMKVLPRQLDFDDLGECTVMEASSLILKSENVINSLEKRSLTPLPCAENLDDATFVHYQEKHNSSHEKQLPEEKETFCNGEKPPETAFIKTSGGRTSNLISLEKVTLDACTDAVISSVPESNEISEHETLMENLSTSFKVSYDGLHGSLLQDDAGSNINVDSGINHFFEKDCGEVTVKAVMLVPEAGNLDTDLCSGPVICSPPLLRIEDATSNDAIEHFNAALFEETKGHSLKEKMESIPSQNQNEVTMRRCIAGDIDSVLDQTHEKSSEKKVAVQSIQQGKHSSSHVEGSWPHKWRKIDDQQSNSLSFSLSLKEEDSKQLSDAKFLVVEEQNGGKYNNKEWGRSENIPSTFMHNQFDVASVSSLPLETLETFDHSVDRTGAVDPSSIMFGSTEKCAADENQIKLNVGDKSEFANIEHLAYDERSNKESKCQLGEDGEFSASLISSPFRPPSDLITVDQSRPEIEGFIIQTDGEQICNGGEGISFEKLQPPNTTLGHASLLEQLCKSACIHTPLPQFPSSYKLHQATGLYQSVPNGFLECMDLRSTSCFGEETNRATGLYQSVPNGLLECMDQRSTPANDYRKSHLKISSSCFGEESNRAFLGGGLSDCLPLSSSQLTGNEKNPYLSPVGKFWDRITSNSDSSEKRGSLKPELPCINEENEIMEEVIDAFQEGTASKTVTCSAKRKPLTEIRECPNAPSSVSGAEIFNVRDSLDSVNTAYSFIGHEKGSKQKVRKHNAPKRRDTNKLKEKCSIVSGANSTKRASESLRNRFSKPKLSEKTNPRKGGPSFSQKELKINNIVSNVSSFIPIVQQKQAASIATGKRDVKVKALEAAEAAKKLAEQKENDRKMKKEALKLERARLELENLRQLELEKKRKEEERKKKEASMAAKKRQREEEEKLEKERKRKRLEEARRQQRGPEENLCSKDEKEKKCQAPDERSQTMKVPNSEALKHEKMQKAVGASEGKMSAREFSTVVSSTSGAVKTSTASEDFNAKVLSTFDRVKGSDNQNACVNIEQSYDISPYKGSDDEEEDDDDENEPNRKFVPSWASKNRVALAIVSQQNVNPEAIFPPESFCSISQVLLPRKFQQNGAS</sequence>
<evidence type="ECO:0000256" key="6">
    <source>
        <dbReference type="ARBA" id="ARBA00023242"/>
    </source>
</evidence>
<feature type="region of interest" description="Disordered" evidence="7">
    <location>
        <begin position="1584"/>
        <end position="1678"/>
    </location>
</feature>
<proteinExistence type="inferred from homology"/>
<comment type="caution">
    <text evidence="9">The sequence shown here is derived from an EMBL/GenBank/DDBJ whole genome shotgun (WGS) entry which is preliminary data.</text>
</comment>
<accession>A0A9W7JA53</accession>
<reference evidence="9" key="1">
    <citation type="submission" date="2023-05" db="EMBL/GenBank/DDBJ databases">
        <title>Genome and transcriptome analyses reveal genes involved in the formation of fine ridges on petal epidermal cells in Hibiscus trionum.</title>
        <authorList>
            <person name="Koshimizu S."/>
            <person name="Masuda S."/>
            <person name="Ishii T."/>
            <person name="Shirasu K."/>
            <person name="Hoshino A."/>
            <person name="Arita M."/>
        </authorList>
    </citation>
    <scope>NUCLEOTIDE SEQUENCE</scope>
    <source>
        <strain evidence="9">Hamamatsu line</strain>
    </source>
</reference>
<feature type="compositionally biased region" description="Basic and acidic residues" evidence="7">
    <location>
        <begin position="771"/>
        <end position="785"/>
    </location>
</feature>
<evidence type="ECO:0000256" key="2">
    <source>
        <dbReference type="ARBA" id="ARBA00004186"/>
    </source>
</evidence>
<feature type="region of interest" description="Disordered" evidence="7">
    <location>
        <begin position="415"/>
        <end position="441"/>
    </location>
</feature>
<feature type="compositionally biased region" description="Polar residues" evidence="7">
    <location>
        <begin position="241"/>
        <end position="262"/>
    </location>
</feature>
<evidence type="ECO:0000256" key="3">
    <source>
        <dbReference type="ARBA" id="ARBA00010042"/>
    </source>
</evidence>
<feature type="region of interest" description="Disordered" evidence="7">
    <location>
        <begin position="1720"/>
        <end position="1755"/>
    </location>
</feature>
<feature type="compositionally biased region" description="Basic and acidic residues" evidence="7">
    <location>
        <begin position="1584"/>
        <end position="1594"/>
    </location>
</feature>
<feature type="region of interest" description="Disordered" evidence="7">
    <location>
        <begin position="470"/>
        <end position="507"/>
    </location>
</feature>
<feature type="compositionally biased region" description="Polar residues" evidence="7">
    <location>
        <begin position="415"/>
        <end position="427"/>
    </location>
</feature>
<feature type="region of interest" description="Disordered" evidence="7">
    <location>
        <begin position="241"/>
        <end position="265"/>
    </location>
</feature>
<keyword evidence="4" id="KW-0963">Cytoplasm</keyword>
<keyword evidence="5" id="KW-0206">Cytoskeleton</keyword>
<evidence type="ECO:0000256" key="7">
    <source>
        <dbReference type="SAM" id="MobiDB-lite"/>
    </source>
</evidence>
<feature type="region of interest" description="Disordered" evidence="7">
    <location>
        <begin position="324"/>
        <end position="344"/>
    </location>
</feature>
<feature type="compositionally biased region" description="Acidic residues" evidence="7">
    <location>
        <begin position="1737"/>
        <end position="1747"/>
    </location>
</feature>
<dbReference type="InterPro" id="IPR005635">
    <property type="entry name" value="Inner_centromere_prot_ARK-bd"/>
</dbReference>
<evidence type="ECO:0000256" key="1">
    <source>
        <dbReference type="ARBA" id="ARBA00004123"/>
    </source>
</evidence>
<keyword evidence="6" id="KW-0539">Nucleus</keyword>
<feature type="region of interest" description="Disordered" evidence="7">
    <location>
        <begin position="771"/>
        <end position="801"/>
    </location>
</feature>
<dbReference type="PANTHER" id="PTHR13738">
    <property type="entry name" value="TROPONIN I"/>
    <property type="match status" value="1"/>
</dbReference>
<feature type="domain" description="Inner centromere protein ARK-binding" evidence="8">
    <location>
        <begin position="1736"/>
        <end position="1789"/>
    </location>
</feature>
<gene>
    <name evidence="9" type="ORF">HRI_004826400</name>
</gene>
<feature type="compositionally biased region" description="Low complexity" evidence="7">
    <location>
        <begin position="334"/>
        <end position="344"/>
    </location>
</feature>
<comment type="subcellular location">
    <subcellularLocation>
        <location evidence="2">Cytoplasm</location>
        <location evidence="2">Cytoskeleton</location>
        <location evidence="2">Spindle</location>
    </subcellularLocation>
    <subcellularLocation>
        <location evidence="1">Nucleus</location>
    </subcellularLocation>
</comment>
<evidence type="ECO:0000313" key="10">
    <source>
        <dbReference type="Proteomes" id="UP001165190"/>
    </source>
</evidence>
<evidence type="ECO:0000313" key="9">
    <source>
        <dbReference type="EMBL" id="GMJ11571.1"/>
    </source>
</evidence>
<feature type="compositionally biased region" description="Basic and acidic residues" evidence="7">
    <location>
        <begin position="1449"/>
        <end position="1460"/>
    </location>
</feature>
<protein>
    <recommendedName>
        <fullName evidence="8">Inner centromere protein ARK-binding domain-containing protein</fullName>
    </recommendedName>
</protein>
<feature type="compositionally biased region" description="Polar residues" evidence="7">
    <location>
        <begin position="1720"/>
        <end position="1729"/>
    </location>
</feature>
<feature type="compositionally biased region" description="Basic and acidic residues" evidence="7">
    <location>
        <begin position="1602"/>
        <end position="1650"/>
    </location>
</feature>
<dbReference type="EMBL" id="BSYR01000061">
    <property type="protein sequence ID" value="GMJ11571.1"/>
    <property type="molecule type" value="Genomic_DNA"/>
</dbReference>
<evidence type="ECO:0000259" key="8">
    <source>
        <dbReference type="Pfam" id="PF03941"/>
    </source>
</evidence>
<comment type="similarity">
    <text evidence="3">Belongs to the INCENP family.</text>
</comment>
<organism evidence="9 10">
    <name type="scientific">Hibiscus trionum</name>
    <name type="common">Flower of an hour</name>
    <dbReference type="NCBI Taxonomy" id="183268"/>
    <lineage>
        <taxon>Eukaryota</taxon>
        <taxon>Viridiplantae</taxon>
        <taxon>Streptophyta</taxon>
        <taxon>Embryophyta</taxon>
        <taxon>Tracheophyta</taxon>
        <taxon>Spermatophyta</taxon>
        <taxon>Magnoliopsida</taxon>
        <taxon>eudicotyledons</taxon>
        <taxon>Gunneridae</taxon>
        <taxon>Pentapetalae</taxon>
        <taxon>rosids</taxon>
        <taxon>malvids</taxon>
        <taxon>Malvales</taxon>
        <taxon>Malvaceae</taxon>
        <taxon>Malvoideae</taxon>
        <taxon>Hibiscus</taxon>
    </lineage>
</organism>
<dbReference type="GO" id="GO:0005819">
    <property type="term" value="C:spindle"/>
    <property type="evidence" value="ECO:0007669"/>
    <property type="project" value="UniProtKB-SubCell"/>
</dbReference>
<name>A0A9W7JA53_HIBTR</name>